<dbReference type="SUPFAM" id="SSF52833">
    <property type="entry name" value="Thioredoxin-like"/>
    <property type="match status" value="1"/>
</dbReference>
<reference evidence="4 5" key="1">
    <citation type="journal article" date="2017" name="Plant Biotechnol. J.">
        <title>A comprehensive draft genome sequence for lupin (Lupinus angustifolius), an emerging health food: insights into plant-microbe interactions and legume evolution.</title>
        <authorList>
            <person name="Hane J.K."/>
            <person name="Ming Y."/>
            <person name="Kamphuis L.G."/>
            <person name="Nelson M.N."/>
            <person name="Garg G."/>
            <person name="Atkins C.A."/>
            <person name="Bayer P.E."/>
            <person name="Bravo A."/>
            <person name="Bringans S."/>
            <person name="Cannon S."/>
            <person name="Edwards D."/>
            <person name="Foley R."/>
            <person name="Gao L.L."/>
            <person name="Harrison M.J."/>
            <person name="Huang W."/>
            <person name="Hurgobin B."/>
            <person name="Li S."/>
            <person name="Liu C.W."/>
            <person name="McGrath A."/>
            <person name="Morahan G."/>
            <person name="Murray J."/>
            <person name="Weller J."/>
            <person name="Jian J."/>
            <person name="Singh K.B."/>
        </authorList>
    </citation>
    <scope>NUCLEOTIDE SEQUENCE [LARGE SCALE GENOMIC DNA]</scope>
    <source>
        <strain evidence="5">cv. Tanjil</strain>
        <tissue evidence="4">Whole plant</tissue>
    </source>
</reference>
<evidence type="ECO:0000313" key="4">
    <source>
        <dbReference type="EMBL" id="OIV99989.1"/>
    </source>
</evidence>
<dbReference type="CDD" id="cd02947">
    <property type="entry name" value="TRX_family"/>
    <property type="match status" value="1"/>
</dbReference>
<dbReference type="Gene3D" id="3.40.30.10">
    <property type="entry name" value="Glutaredoxin"/>
    <property type="match status" value="1"/>
</dbReference>
<dbReference type="InterPro" id="IPR013766">
    <property type="entry name" value="Thioredoxin_domain"/>
</dbReference>
<comment type="similarity">
    <text evidence="1">Belongs to the thioredoxin family.</text>
</comment>
<accession>A0A4P1R2U6</accession>
<dbReference type="PROSITE" id="PS51257">
    <property type="entry name" value="PROKAR_LIPOPROTEIN"/>
    <property type="match status" value="1"/>
</dbReference>
<dbReference type="InterPro" id="IPR036249">
    <property type="entry name" value="Thioredoxin-like_sf"/>
</dbReference>
<dbReference type="EMBL" id="CM007372">
    <property type="protein sequence ID" value="OIV99989.1"/>
    <property type="molecule type" value="Genomic_DNA"/>
</dbReference>
<gene>
    <name evidence="4" type="ORF">TanjilG_26327</name>
</gene>
<dbReference type="Gramene" id="OIV99989">
    <property type="protein sequence ID" value="OIV99989"/>
    <property type="gene ID" value="TanjilG_26327"/>
</dbReference>
<dbReference type="STRING" id="3871.A0A4P1R2U6"/>
<dbReference type="PANTHER" id="PTHR43601:SF17">
    <property type="entry name" value="THIOREDOXIN-LIKE 1-2, CHLOROPLASTIC"/>
    <property type="match status" value="1"/>
</dbReference>
<dbReference type="PROSITE" id="PS51352">
    <property type="entry name" value="THIOREDOXIN_2"/>
    <property type="match status" value="1"/>
</dbReference>
<dbReference type="GO" id="GO:0045454">
    <property type="term" value="P:cell redox homeostasis"/>
    <property type="evidence" value="ECO:0007669"/>
    <property type="project" value="TreeGrafter"/>
</dbReference>
<protein>
    <recommendedName>
        <fullName evidence="3">Thioredoxin domain-containing protein</fullName>
    </recommendedName>
</protein>
<keyword evidence="5" id="KW-1185">Reference proteome</keyword>
<dbReference type="Pfam" id="PF00085">
    <property type="entry name" value="Thioredoxin"/>
    <property type="match status" value="1"/>
</dbReference>
<organism evidence="4 5">
    <name type="scientific">Lupinus angustifolius</name>
    <name type="common">Narrow-leaved blue lupine</name>
    <dbReference type="NCBI Taxonomy" id="3871"/>
    <lineage>
        <taxon>Eukaryota</taxon>
        <taxon>Viridiplantae</taxon>
        <taxon>Streptophyta</taxon>
        <taxon>Embryophyta</taxon>
        <taxon>Tracheophyta</taxon>
        <taxon>Spermatophyta</taxon>
        <taxon>Magnoliopsida</taxon>
        <taxon>eudicotyledons</taxon>
        <taxon>Gunneridae</taxon>
        <taxon>Pentapetalae</taxon>
        <taxon>rosids</taxon>
        <taxon>fabids</taxon>
        <taxon>Fabales</taxon>
        <taxon>Fabaceae</taxon>
        <taxon>Papilionoideae</taxon>
        <taxon>50 kb inversion clade</taxon>
        <taxon>genistoids sensu lato</taxon>
        <taxon>core genistoids</taxon>
        <taxon>Genisteae</taxon>
        <taxon>Lupinus</taxon>
    </lineage>
</organism>
<evidence type="ECO:0000256" key="2">
    <source>
        <dbReference type="ARBA" id="ARBA00023284"/>
    </source>
</evidence>
<evidence type="ECO:0000256" key="1">
    <source>
        <dbReference type="ARBA" id="ARBA00008987"/>
    </source>
</evidence>
<evidence type="ECO:0000313" key="5">
    <source>
        <dbReference type="Proteomes" id="UP000188354"/>
    </source>
</evidence>
<dbReference type="AlphaFoldDB" id="A0A4P1R2U6"/>
<dbReference type="PANTHER" id="PTHR43601">
    <property type="entry name" value="THIOREDOXIN, MITOCHONDRIAL"/>
    <property type="match status" value="1"/>
</dbReference>
<dbReference type="GO" id="GO:0009507">
    <property type="term" value="C:chloroplast"/>
    <property type="evidence" value="ECO:0007669"/>
    <property type="project" value="UniProtKB-ARBA"/>
</dbReference>
<name>A0A4P1R2U6_LUPAN</name>
<feature type="domain" description="Thioredoxin" evidence="3">
    <location>
        <begin position="176"/>
        <end position="325"/>
    </location>
</feature>
<keyword evidence="2" id="KW-0676">Redox-active center</keyword>
<proteinExistence type="inferred from homology"/>
<dbReference type="Proteomes" id="UP000188354">
    <property type="component" value="Chromosome LG12"/>
</dbReference>
<evidence type="ECO:0000259" key="3">
    <source>
        <dbReference type="PROSITE" id="PS51352"/>
    </source>
</evidence>
<sequence length="367" mass="39636">METGRFGFVSKFILCAISAALAGCFATAGAFTGAIAGALAAKASKSSFLQGISLGAVAGAIISMEVLEASRAYWFMEQTGSRGTSSMADFIEGLVRGRLVEESLTPVILTAYNLQFEQARFSHTGYDEIHDVHSLAASSRGLSRDSLNNLPHYVVLKDIKAESTCCTICLQAQTRVCVGRALSWWEKTLKPNNMIEIHSAEKLVHFLVNAGDALVVVDFYSPGCGGCKTLHPKICQIAGLYPNVVFIQVNYEEMKTMCQSLHIHVLPFFRFYRGAEGCVCSFSCTNATIKKFKDALAKHGNEGCNLGPARGLDEKELKALASVGEISGNSKLLCTKLDKMEDIAVRSHDDFSSVGNMASSGVRNMLL</sequence>